<evidence type="ECO:0000256" key="2">
    <source>
        <dbReference type="SAM" id="Phobius"/>
    </source>
</evidence>
<feature type="region of interest" description="Disordered" evidence="1">
    <location>
        <begin position="1"/>
        <end position="31"/>
    </location>
</feature>
<dbReference type="AlphaFoldDB" id="A0ABD0KPE7"/>
<protein>
    <submittedName>
        <fullName evidence="3">Uncharacterized protein</fullName>
    </submittedName>
</protein>
<evidence type="ECO:0000313" key="3">
    <source>
        <dbReference type="EMBL" id="KAK7489022.1"/>
    </source>
</evidence>
<dbReference type="EMBL" id="JACVVK020000143">
    <property type="protein sequence ID" value="KAK7489022.1"/>
    <property type="molecule type" value="Genomic_DNA"/>
</dbReference>
<reference evidence="3 4" key="1">
    <citation type="journal article" date="2023" name="Sci. Data">
        <title>Genome assembly of the Korean intertidal mud-creeper Batillaria attramentaria.</title>
        <authorList>
            <person name="Patra A.K."/>
            <person name="Ho P.T."/>
            <person name="Jun S."/>
            <person name="Lee S.J."/>
            <person name="Kim Y."/>
            <person name="Won Y.J."/>
        </authorList>
    </citation>
    <scope>NUCLEOTIDE SEQUENCE [LARGE SCALE GENOMIC DNA]</scope>
    <source>
        <strain evidence="3">Wonlab-2016</strain>
    </source>
</reference>
<comment type="caution">
    <text evidence="3">The sequence shown here is derived from an EMBL/GenBank/DDBJ whole genome shotgun (WGS) entry which is preliminary data.</text>
</comment>
<keyword evidence="4" id="KW-1185">Reference proteome</keyword>
<feature type="transmembrane region" description="Helical" evidence="2">
    <location>
        <begin position="52"/>
        <end position="74"/>
    </location>
</feature>
<name>A0ABD0KPE7_9CAEN</name>
<accession>A0ABD0KPE7</accession>
<keyword evidence="2" id="KW-0812">Transmembrane</keyword>
<organism evidence="3 4">
    <name type="scientific">Batillaria attramentaria</name>
    <dbReference type="NCBI Taxonomy" id="370345"/>
    <lineage>
        <taxon>Eukaryota</taxon>
        <taxon>Metazoa</taxon>
        <taxon>Spiralia</taxon>
        <taxon>Lophotrochozoa</taxon>
        <taxon>Mollusca</taxon>
        <taxon>Gastropoda</taxon>
        <taxon>Caenogastropoda</taxon>
        <taxon>Sorbeoconcha</taxon>
        <taxon>Cerithioidea</taxon>
        <taxon>Batillariidae</taxon>
        <taxon>Batillaria</taxon>
    </lineage>
</organism>
<keyword evidence="2" id="KW-0472">Membrane</keyword>
<feature type="compositionally biased region" description="Pro residues" evidence="1">
    <location>
        <begin position="87"/>
        <end position="97"/>
    </location>
</feature>
<sequence length="97" mass="10772">MADIIHKLFGPKHGKHSSTEGASSKSTDGEGYTKQQHEFYVGNLGELRKTPRSVSCLLTAWLLLFSMAVGWLSVAGTRAKQKRPEWFCPPKPTTQLL</sequence>
<keyword evidence="2" id="KW-1133">Transmembrane helix</keyword>
<evidence type="ECO:0000313" key="4">
    <source>
        <dbReference type="Proteomes" id="UP001519460"/>
    </source>
</evidence>
<evidence type="ECO:0000256" key="1">
    <source>
        <dbReference type="SAM" id="MobiDB-lite"/>
    </source>
</evidence>
<feature type="region of interest" description="Disordered" evidence="1">
    <location>
        <begin position="78"/>
        <end position="97"/>
    </location>
</feature>
<proteinExistence type="predicted"/>
<gene>
    <name evidence="3" type="ORF">BaRGS_00019683</name>
</gene>
<dbReference type="Proteomes" id="UP001519460">
    <property type="component" value="Unassembled WGS sequence"/>
</dbReference>